<keyword evidence="2" id="KW-0175">Coiled coil</keyword>
<dbReference type="Gene3D" id="3.40.50.300">
    <property type="entry name" value="P-loop containing nucleotide triphosphate hydrolases"/>
    <property type="match status" value="1"/>
</dbReference>
<dbReference type="Proteomes" id="UP001372338">
    <property type="component" value="Unassembled WGS sequence"/>
</dbReference>
<dbReference type="EMBL" id="JAYWIO010000008">
    <property type="protein sequence ID" value="KAK7246198.1"/>
    <property type="molecule type" value="Genomic_DNA"/>
</dbReference>
<dbReference type="PANTHER" id="PTHR33463:SF204">
    <property type="entry name" value="NB-ARC DOMAIN-CONTAINING PROTEIN"/>
    <property type="match status" value="1"/>
</dbReference>
<feature type="coiled-coil region" evidence="2">
    <location>
        <begin position="45"/>
        <end position="97"/>
    </location>
</feature>
<reference evidence="4 5" key="1">
    <citation type="submission" date="2024-01" db="EMBL/GenBank/DDBJ databases">
        <title>The genomes of 5 underutilized Papilionoideae crops provide insights into root nodulation and disease resistanc.</title>
        <authorList>
            <person name="Yuan L."/>
        </authorList>
    </citation>
    <scope>NUCLEOTIDE SEQUENCE [LARGE SCALE GENOMIC DNA]</scope>
    <source>
        <strain evidence="4">ZHUSHIDOU_FW_LH</strain>
        <tissue evidence="4">Leaf</tissue>
    </source>
</reference>
<comment type="caution">
    <text evidence="4">The sequence shown here is derived from an EMBL/GenBank/DDBJ whole genome shotgun (WGS) entry which is preliminary data.</text>
</comment>
<evidence type="ECO:0000259" key="3">
    <source>
        <dbReference type="Pfam" id="PF00931"/>
    </source>
</evidence>
<protein>
    <recommendedName>
        <fullName evidence="3">NB-ARC domain-containing protein</fullName>
    </recommendedName>
</protein>
<evidence type="ECO:0000313" key="5">
    <source>
        <dbReference type="Proteomes" id="UP001372338"/>
    </source>
</evidence>
<gene>
    <name evidence="4" type="ORF">RIF29_41058</name>
</gene>
<evidence type="ECO:0000256" key="2">
    <source>
        <dbReference type="SAM" id="Coils"/>
    </source>
</evidence>
<dbReference type="Pfam" id="PF00931">
    <property type="entry name" value="NB-ARC"/>
    <property type="match status" value="1"/>
</dbReference>
<name>A0AAN9HUW2_CROPI</name>
<dbReference type="FunFam" id="3.40.50.300:FF:001091">
    <property type="entry name" value="Probable disease resistance protein At1g61300"/>
    <property type="match status" value="1"/>
</dbReference>
<sequence>MTAVGEGLAANLASEASKGLFLIAKHHIGYCIHFRKHVENFHTELKKLESARNDALGREERARDNNQVITEFTRDWLSKAKDLIDDAQELKAKTEEHSKCCPNCIRRYDFGKKAVKMTTELNKHITDFKSDNFSLPAPPLGIEFYAPKIYTDLQSRREVRDQIWEALKDDQKLRVGVYGMGGSGKTTLVKELGYKAEKEKLFEEVVFVVVSNPPNVRTIQENIASQLGLKFIYNQESDRARELWSRLTRGEKILVILDDVWEKLDDNVIGIPSEDSHKGCRLLITTRMVNATKEVGVIDLNFHNQSKY</sequence>
<keyword evidence="5" id="KW-1185">Reference proteome</keyword>
<dbReference type="GO" id="GO:0043531">
    <property type="term" value="F:ADP binding"/>
    <property type="evidence" value="ECO:0007669"/>
    <property type="project" value="InterPro"/>
</dbReference>
<accession>A0AAN9HUW2</accession>
<organism evidence="4 5">
    <name type="scientific">Crotalaria pallida</name>
    <name type="common">Smooth rattlebox</name>
    <name type="synonym">Crotalaria striata</name>
    <dbReference type="NCBI Taxonomy" id="3830"/>
    <lineage>
        <taxon>Eukaryota</taxon>
        <taxon>Viridiplantae</taxon>
        <taxon>Streptophyta</taxon>
        <taxon>Embryophyta</taxon>
        <taxon>Tracheophyta</taxon>
        <taxon>Spermatophyta</taxon>
        <taxon>Magnoliopsida</taxon>
        <taxon>eudicotyledons</taxon>
        <taxon>Gunneridae</taxon>
        <taxon>Pentapetalae</taxon>
        <taxon>rosids</taxon>
        <taxon>fabids</taxon>
        <taxon>Fabales</taxon>
        <taxon>Fabaceae</taxon>
        <taxon>Papilionoideae</taxon>
        <taxon>50 kb inversion clade</taxon>
        <taxon>genistoids sensu lato</taxon>
        <taxon>core genistoids</taxon>
        <taxon>Crotalarieae</taxon>
        <taxon>Crotalaria</taxon>
    </lineage>
</organism>
<dbReference type="PANTHER" id="PTHR33463">
    <property type="entry name" value="NB-ARC DOMAIN-CONTAINING PROTEIN-RELATED"/>
    <property type="match status" value="1"/>
</dbReference>
<dbReference type="SUPFAM" id="SSF52540">
    <property type="entry name" value="P-loop containing nucleoside triphosphate hydrolases"/>
    <property type="match status" value="1"/>
</dbReference>
<dbReference type="InterPro" id="IPR050905">
    <property type="entry name" value="Plant_NBS-LRR"/>
</dbReference>
<dbReference type="PRINTS" id="PR00364">
    <property type="entry name" value="DISEASERSIST"/>
</dbReference>
<dbReference type="InterPro" id="IPR027417">
    <property type="entry name" value="P-loop_NTPase"/>
</dbReference>
<feature type="domain" description="NB-ARC" evidence="3">
    <location>
        <begin position="160"/>
        <end position="299"/>
    </location>
</feature>
<proteinExistence type="predicted"/>
<dbReference type="GO" id="GO:0006952">
    <property type="term" value="P:defense response"/>
    <property type="evidence" value="ECO:0007669"/>
    <property type="project" value="UniProtKB-KW"/>
</dbReference>
<evidence type="ECO:0000313" key="4">
    <source>
        <dbReference type="EMBL" id="KAK7246198.1"/>
    </source>
</evidence>
<dbReference type="InterPro" id="IPR002182">
    <property type="entry name" value="NB-ARC"/>
</dbReference>
<evidence type="ECO:0000256" key="1">
    <source>
        <dbReference type="ARBA" id="ARBA00022821"/>
    </source>
</evidence>
<keyword evidence="1" id="KW-0611">Plant defense</keyword>
<dbReference type="AlphaFoldDB" id="A0AAN9HUW2"/>